<dbReference type="Proteomes" id="UP000077469">
    <property type="component" value="Chromosome"/>
</dbReference>
<dbReference type="AlphaFoldDB" id="A0A0X1KPL4"/>
<protein>
    <recommendedName>
        <fullName evidence="1">Phosphodiester glycosidase domain-containing protein</fullName>
    </recommendedName>
</protein>
<dbReference type="PATRIC" id="fig|1123384.7.peg.414"/>
<feature type="domain" description="Phosphodiester glycosidase" evidence="1">
    <location>
        <begin position="375"/>
        <end position="543"/>
    </location>
</feature>
<proteinExistence type="predicted"/>
<reference evidence="2 3" key="1">
    <citation type="submission" date="2014-01" db="EMBL/GenBank/DDBJ databases">
        <title>Genome sequencing of Thermotog hypogea.</title>
        <authorList>
            <person name="Zhang X."/>
            <person name="Alvare G."/>
            <person name="Fristensky B."/>
            <person name="Chen L."/>
            <person name="Suen T."/>
            <person name="Chen Q."/>
            <person name="Ma K."/>
        </authorList>
    </citation>
    <scope>NUCLEOTIDE SEQUENCE [LARGE SCALE GENOMIC DNA]</scope>
    <source>
        <strain evidence="2 3">DSM 11164</strain>
    </source>
</reference>
<dbReference type="PaxDb" id="1123384-AJ81_02090"/>
<dbReference type="PANTHER" id="PTHR40446:SF2">
    <property type="entry name" value="N-ACETYLGLUCOSAMINE-1-PHOSPHODIESTER ALPHA-N-ACETYLGLUCOSAMINIDASE"/>
    <property type="match status" value="1"/>
</dbReference>
<dbReference type="OrthoDB" id="9809781at2"/>
<dbReference type="PANTHER" id="PTHR40446">
    <property type="entry name" value="N-ACETYLGLUCOSAMINE-1-PHOSPHODIESTER ALPHA-N-ACETYLGLUCOSAMINIDASE"/>
    <property type="match status" value="1"/>
</dbReference>
<accession>A0A0X1KPL4</accession>
<dbReference type="EMBL" id="CP007141">
    <property type="protein sequence ID" value="AJC73193.1"/>
    <property type="molecule type" value="Genomic_DNA"/>
</dbReference>
<organism evidence="2 3">
    <name type="scientific">Pseudothermotoga hypogea DSM 11164 = NBRC 106472</name>
    <dbReference type="NCBI Taxonomy" id="1123384"/>
    <lineage>
        <taxon>Bacteria</taxon>
        <taxon>Thermotogati</taxon>
        <taxon>Thermotogota</taxon>
        <taxon>Thermotogae</taxon>
        <taxon>Thermotogales</taxon>
        <taxon>Thermotogaceae</taxon>
        <taxon>Pseudothermotoga</taxon>
    </lineage>
</organism>
<dbReference type="RefSeq" id="WP_031503637.1">
    <property type="nucleotide sequence ID" value="NC_022795.1"/>
</dbReference>
<keyword evidence="3" id="KW-1185">Reference proteome</keyword>
<gene>
    <name evidence="2" type="ORF">AJ81_02090</name>
</gene>
<evidence type="ECO:0000259" key="1">
    <source>
        <dbReference type="Pfam" id="PF09992"/>
    </source>
</evidence>
<evidence type="ECO:0000313" key="2">
    <source>
        <dbReference type="EMBL" id="AJC73193.1"/>
    </source>
</evidence>
<dbReference type="STRING" id="1123384.AJ81_02090"/>
<dbReference type="InterPro" id="IPR018711">
    <property type="entry name" value="NAGPA"/>
</dbReference>
<dbReference type="Pfam" id="PF09992">
    <property type="entry name" value="NAGPA"/>
    <property type="match status" value="1"/>
</dbReference>
<dbReference type="PROSITE" id="PS51257">
    <property type="entry name" value="PROKAR_LIPOPROTEIN"/>
    <property type="match status" value="1"/>
</dbReference>
<sequence length="548" mass="60183">MRHLFFLVLVVVASCALGQILVGLQGKFVVLQESEGYVDVQGLQQLGLTFVLSEVSGRAYLIFEKKIILLNKDGTVSVDFLDVYEESAKFVGKRVFIKAELLQNILGLKAYKTVSGQIVLLDSVPILVSAVFEKNQLKLRFAGFISEQMVSARTSKGKLTVEISPCLSSAMSLEPVKILAEGTSVIIDVDLGVDVEPVMVMRMEASALVFELRMPMLGKEWIANGVYWQQTSERIGNKELLVNYLWIDPSIVELKPAISSSGIGTMESVESMVARNGAIAGVNASYFDPNTAIPIGLLIVDGKVLQSIYGDRPIFVYTYAGTAHIERFYFDLNVRVGQLLFIVKGVNTVALGDVLIFTREFGLPIPKRDDTIYLVVEEGKVVSKGWTSKAPDSGFVLAISNKYERYLQEVRPGDPVEYVVNTNFPYRIKHAVEAGPLLLYQGAPIPDRNQEKNRYGGNIARVNATRTLIATTQDGKVALIVISDQNGSGGVNYDELVDFCLSKGFYSAMNFDGGSSSVMVIRDKIVSRTPTGWTRAVPVSLLVVEKSE</sequence>
<dbReference type="KEGG" id="phy:AJ81_02090"/>
<evidence type="ECO:0000313" key="3">
    <source>
        <dbReference type="Proteomes" id="UP000077469"/>
    </source>
</evidence>
<name>A0A0X1KPL4_9THEM</name>